<sequence>MDVLLFENRQTSDFMAAVIFCSIGSPKLGDLDKAKFFQCYHEALIKCCLMQICSYNMFGRSFAPQPILPIAKVMIALDLMNFQRQLLYFGICSR</sequence>
<accession>A0A2K2FXP6</accession>
<reference evidence="1 2" key="1">
    <citation type="submission" date="2016-05" db="EMBL/GenBank/DDBJ databases">
        <title>Complete genome sequence of Novosphingobium guangzhouense SA925(T).</title>
        <authorList>
            <person name="Sha S."/>
        </authorList>
    </citation>
    <scope>NUCLEOTIDE SEQUENCE [LARGE SCALE GENOMIC DNA]</scope>
    <source>
        <strain evidence="1 2">SA925</strain>
    </source>
</reference>
<proteinExistence type="predicted"/>
<comment type="caution">
    <text evidence="1">The sequence shown here is derived from an EMBL/GenBank/DDBJ whole genome shotgun (WGS) entry which is preliminary data.</text>
</comment>
<keyword evidence="2" id="KW-1185">Reference proteome</keyword>
<protein>
    <submittedName>
        <fullName evidence="1">Uncharacterized protein</fullName>
    </submittedName>
</protein>
<name>A0A2K2FXP6_9SPHN</name>
<dbReference type="EMBL" id="LYMM01000049">
    <property type="protein sequence ID" value="PNU03538.1"/>
    <property type="molecule type" value="Genomic_DNA"/>
</dbReference>
<gene>
    <name evidence="1" type="ORF">A8V01_23665</name>
</gene>
<evidence type="ECO:0000313" key="1">
    <source>
        <dbReference type="EMBL" id="PNU03538.1"/>
    </source>
</evidence>
<organism evidence="1 2">
    <name type="scientific">Novosphingobium guangzhouense</name>
    <dbReference type="NCBI Taxonomy" id="1850347"/>
    <lineage>
        <taxon>Bacteria</taxon>
        <taxon>Pseudomonadati</taxon>
        <taxon>Pseudomonadota</taxon>
        <taxon>Alphaproteobacteria</taxon>
        <taxon>Sphingomonadales</taxon>
        <taxon>Sphingomonadaceae</taxon>
        <taxon>Novosphingobium</taxon>
    </lineage>
</organism>
<dbReference type="Proteomes" id="UP000236327">
    <property type="component" value="Unassembled WGS sequence"/>
</dbReference>
<dbReference type="AlphaFoldDB" id="A0A2K2FXP6"/>
<evidence type="ECO:0000313" key="2">
    <source>
        <dbReference type="Proteomes" id="UP000236327"/>
    </source>
</evidence>